<comment type="caution">
    <text evidence="3">The sequence shown here is derived from an EMBL/GenBank/DDBJ whole genome shotgun (WGS) entry which is preliminary data.</text>
</comment>
<keyword evidence="1" id="KW-0880">Kelch repeat</keyword>
<evidence type="ECO:0000313" key="3">
    <source>
        <dbReference type="EMBL" id="OAF64792.1"/>
    </source>
</evidence>
<dbReference type="Pfam" id="PF24681">
    <property type="entry name" value="Kelch_KLHDC2_KLHL20_DRC7"/>
    <property type="match status" value="1"/>
</dbReference>
<dbReference type="PANTHER" id="PTHR45632">
    <property type="entry name" value="LD33804P"/>
    <property type="match status" value="1"/>
</dbReference>
<dbReference type="InterPro" id="IPR006652">
    <property type="entry name" value="Kelch_1"/>
</dbReference>
<dbReference type="Pfam" id="PF01344">
    <property type="entry name" value="Kelch_1"/>
    <property type="match status" value="1"/>
</dbReference>
<gene>
    <name evidence="3" type="ORF">A3Q56_07424</name>
</gene>
<dbReference type="Gene3D" id="2.120.10.80">
    <property type="entry name" value="Kelch-type beta propeller"/>
    <property type="match status" value="1"/>
</dbReference>
<protein>
    <submittedName>
        <fullName evidence="3">Uncharacterized protein</fullName>
    </submittedName>
</protein>
<reference evidence="3 4" key="1">
    <citation type="submission" date="2016-04" db="EMBL/GenBank/DDBJ databases">
        <title>The genome of Intoshia linei affirms orthonectids as highly simplified spiralians.</title>
        <authorList>
            <person name="Mikhailov K.V."/>
            <person name="Slusarev G.S."/>
            <person name="Nikitin M.A."/>
            <person name="Logacheva M.D."/>
            <person name="Penin A."/>
            <person name="Aleoshin V."/>
            <person name="Panchin Y.V."/>
        </authorList>
    </citation>
    <scope>NUCLEOTIDE SEQUENCE [LARGE SCALE GENOMIC DNA]</scope>
    <source>
        <strain evidence="3">Intl2013</strain>
        <tissue evidence="3">Whole animal</tissue>
    </source>
</reference>
<dbReference type="SUPFAM" id="SSF50965">
    <property type="entry name" value="Galactose oxidase, central domain"/>
    <property type="match status" value="1"/>
</dbReference>
<sequence>MEIVDEDFEKNWEIEKKRIDEKMYSFFKFEFDRHLLIEAEDTLQSIPHKRNYNRKILNSRKHIYVMGGYNSNDRLKSVEKYNINTNTWSYCTSMNYVRSDAAAVVYTNKIYVCGGFDGTSILNLVEFYNPKQDKWVNFSKMNDKRSGFSLCLYNGKTLLRRVYAIGGTNNNGFGKNYRNKSVEYFCKKLKKWIYSACLNERRCNFAATVFKNSIYFITGYDGRGLISTVERFSIETNCWINVCNTINPKSASNVCIVSSGDVTLMMNKD</sequence>
<evidence type="ECO:0000313" key="4">
    <source>
        <dbReference type="Proteomes" id="UP000078046"/>
    </source>
</evidence>
<dbReference type="OrthoDB" id="191037at2759"/>
<keyword evidence="4" id="KW-1185">Reference proteome</keyword>
<keyword evidence="2" id="KW-0677">Repeat</keyword>
<evidence type="ECO:0000256" key="1">
    <source>
        <dbReference type="ARBA" id="ARBA00022441"/>
    </source>
</evidence>
<organism evidence="3 4">
    <name type="scientific">Intoshia linei</name>
    <dbReference type="NCBI Taxonomy" id="1819745"/>
    <lineage>
        <taxon>Eukaryota</taxon>
        <taxon>Metazoa</taxon>
        <taxon>Spiralia</taxon>
        <taxon>Lophotrochozoa</taxon>
        <taxon>Mesozoa</taxon>
        <taxon>Orthonectida</taxon>
        <taxon>Rhopaluridae</taxon>
        <taxon>Intoshia</taxon>
    </lineage>
</organism>
<accession>A0A177ATE3</accession>
<dbReference type="Proteomes" id="UP000078046">
    <property type="component" value="Unassembled WGS sequence"/>
</dbReference>
<evidence type="ECO:0000256" key="2">
    <source>
        <dbReference type="ARBA" id="ARBA00022737"/>
    </source>
</evidence>
<dbReference type="SMART" id="SM00612">
    <property type="entry name" value="Kelch"/>
    <property type="match status" value="4"/>
</dbReference>
<dbReference type="EMBL" id="LWCA01001612">
    <property type="protein sequence ID" value="OAF64792.1"/>
    <property type="molecule type" value="Genomic_DNA"/>
</dbReference>
<dbReference type="PANTHER" id="PTHR45632:SF3">
    <property type="entry name" value="KELCH-LIKE PROTEIN 32"/>
    <property type="match status" value="1"/>
</dbReference>
<name>A0A177ATE3_9BILA</name>
<dbReference type="InterPro" id="IPR015915">
    <property type="entry name" value="Kelch-typ_b-propeller"/>
</dbReference>
<dbReference type="AlphaFoldDB" id="A0A177ATE3"/>
<dbReference type="InterPro" id="IPR011043">
    <property type="entry name" value="Gal_Oxase/kelch_b-propeller"/>
</dbReference>
<proteinExistence type="predicted"/>